<feature type="transmembrane region" description="Helical" evidence="1">
    <location>
        <begin position="155"/>
        <end position="176"/>
    </location>
</feature>
<keyword evidence="1" id="KW-0472">Membrane</keyword>
<evidence type="ECO:0008006" key="4">
    <source>
        <dbReference type="Google" id="ProtNLM"/>
    </source>
</evidence>
<organism evidence="2 3">
    <name type="scientific">Conidiobolus coronatus (strain ATCC 28846 / CBS 209.66 / NRRL 28638)</name>
    <name type="common">Delacroixia coronata</name>
    <dbReference type="NCBI Taxonomy" id="796925"/>
    <lineage>
        <taxon>Eukaryota</taxon>
        <taxon>Fungi</taxon>
        <taxon>Fungi incertae sedis</taxon>
        <taxon>Zoopagomycota</taxon>
        <taxon>Entomophthoromycotina</taxon>
        <taxon>Entomophthoromycetes</taxon>
        <taxon>Entomophthorales</taxon>
        <taxon>Ancylistaceae</taxon>
        <taxon>Conidiobolus</taxon>
    </lineage>
</organism>
<sequence>MVFDYWCNRHLNQLFLLLMIAIHKNPITLKVGYAILLSTLVSGFITSVIVTGLGIYLKLKDSEEIQLMCCSLYSALGLSTIKMIILFFTCLALIRYLALIHDMTFKPWKWVLAIAMISAIILGTNLGLAVRGEYEFSPSRLYCVPTVRMDRPLSMYWVIFQISTTVISLIILTWSYSRLIIFNVSTISFVNAALAKPLHEGSFYNCSGLEIERSRALYVSGCVNRKGKLSTKLILISIKYFSVIYLYLSSVLPHNVLWIVELLRGNIRSPNLDAVCFILEMSIIFTTPILIIILHNPLNQQLKTVLLNFKLFN</sequence>
<dbReference type="SUPFAM" id="SSF81321">
    <property type="entry name" value="Family A G protein-coupled receptor-like"/>
    <property type="match status" value="1"/>
</dbReference>
<dbReference type="Gene3D" id="1.20.1070.10">
    <property type="entry name" value="Rhodopsin 7-helix transmembrane proteins"/>
    <property type="match status" value="1"/>
</dbReference>
<proteinExistence type="predicted"/>
<feature type="transmembrane region" description="Helical" evidence="1">
    <location>
        <begin position="76"/>
        <end position="98"/>
    </location>
</feature>
<feature type="transmembrane region" description="Helical" evidence="1">
    <location>
        <begin position="33"/>
        <end position="56"/>
    </location>
</feature>
<dbReference type="Proteomes" id="UP000070444">
    <property type="component" value="Unassembled WGS sequence"/>
</dbReference>
<evidence type="ECO:0000313" key="3">
    <source>
        <dbReference type="Proteomes" id="UP000070444"/>
    </source>
</evidence>
<evidence type="ECO:0000313" key="2">
    <source>
        <dbReference type="EMBL" id="KXN73545.1"/>
    </source>
</evidence>
<dbReference type="AlphaFoldDB" id="A0A137PEZ9"/>
<feature type="transmembrane region" description="Helical" evidence="1">
    <location>
        <begin position="110"/>
        <end position="130"/>
    </location>
</feature>
<protein>
    <recommendedName>
        <fullName evidence="4">G-protein coupled receptors family 1 profile domain-containing protein</fullName>
    </recommendedName>
</protein>
<evidence type="ECO:0000256" key="1">
    <source>
        <dbReference type="SAM" id="Phobius"/>
    </source>
</evidence>
<gene>
    <name evidence="2" type="ORF">CONCODRAFT_15435</name>
</gene>
<dbReference type="EMBL" id="KQ964435">
    <property type="protein sequence ID" value="KXN73545.1"/>
    <property type="molecule type" value="Genomic_DNA"/>
</dbReference>
<keyword evidence="1" id="KW-0812">Transmembrane</keyword>
<keyword evidence="3" id="KW-1185">Reference proteome</keyword>
<name>A0A137PEZ9_CONC2</name>
<accession>A0A137PEZ9</accession>
<feature type="transmembrane region" description="Helical" evidence="1">
    <location>
        <begin position="233"/>
        <end position="252"/>
    </location>
</feature>
<keyword evidence="1" id="KW-1133">Transmembrane helix</keyword>
<feature type="transmembrane region" description="Helical" evidence="1">
    <location>
        <begin position="272"/>
        <end position="294"/>
    </location>
</feature>
<reference evidence="2 3" key="1">
    <citation type="journal article" date="2015" name="Genome Biol. Evol.">
        <title>Phylogenomic analyses indicate that early fungi evolved digesting cell walls of algal ancestors of land plants.</title>
        <authorList>
            <person name="Chang Y."/>
            <person name="Wang S."/>
            <person name="Sekimoto S."/>
            <person name="Aerts A.L."/>
            <person name="Choi C."/>
            <person name="Clum A."/>
            <person name="LaButti K.M."/>
            <person name="Lindquist E.A."/>
            <person name="Yee Ngan C."/>
            <person name="Ohm R.A."/>
            <person name="Salamov A.A."/>
            <person name="Grigoriev I.V."/>
            <person name="Spatafora J.W."/>
            <person name="Berbee M.L."/>
        </authorList>
    </citation>
    <scope>NUCLEOTIDE SEQUENCE [LARGE SCALE GENOMIC DNA]</scope>
    <source>
        <strain evidence="2 3">NRRL 28638</strain>
    </source>
</reference>